<evidence type="ECO:0000313" key="10">
    <source>
        <dbReference type="Proteomes" id="UP000265419"/>
    </source>
</evidence>
<reference evidence="9 10" key="1">
    <citation type="submission" date="2018-07" db="EMBL/GenBank/DDBJ databases">
        <title>Arthrobacter sp. nov., isolated from raw cow's milk with high bacterial count.</title>
        <authorList>
            <person name="Hahne J."/>
            <person name="Isele D."/>
            <person name="Lipski A."/>
        </authorList>
    </citation>
    <scope>NUCLEOTIDE SEQUENCE [LARGE SCALE GENOMIC DNA]</scope>
    <source>
        <strain evidence="9 10">JZ R-35</strain>
    </source>
</reference>
<dbReference type="InterPro" id="IPR036005">
    <property type="entry name" value="Creatinase/aminopeptidase-like"/>
</dbReference>
<dbReference type="Pfam" id="PF00557">
    <property type="entry name" value="Peptidase_M24"/>
    <property type="match status" value="1"/>
</dbReference>
<dbReference type="GO" id="GO:0006508">
    <property type="term" value="P:proteolysis"/>
    <property type="evidence" value="ECO:0007669"/>
    <property type="project" value="UniProtKB-KW"/>
</dbReference>
<name>A0A399JMA0_9MICC</name>
<dbReference type="EMBL" id="QQXK01000001">
    <property type="protein sequence ID" value="RII43736.1"/>
    <property type="molecule type" value="Genomic_DNA"/>
</dbReference>
<feature type="binding site" evidence="6">
    <location>
        <position position="239"/>
    </location>
    <ligand>
        <name>a divalent metal cation</name>
        <dbReference type="ChEBI" id="CHEBI:60240"/>
        <label>1</label>
    </ligand>
</feature>
<dbReference type="EC" id="3.4.11.18" evidence="6 7"/>
<keyword evidence="3 6" id="KW-0645">Protease</keyword>
<organism evidence="9 10">
    <name type="scientific">Galactobacter valiniphilus</name>
    <dbReference type="NCBI Taxonomy" id="2676122"/>
    <lineage>
        <taxon>Bacteria</taxon>
        <taxon>Bacillati</taxon>
        <taxon>Actinomycetota</taxon>
        <taxon>Actinomycetes</taxon>
        <taxon>Micrococcales</taxon>
        <taxon>Micrococcaceae</taxon>
        <taxon>Galactobacter</taxon>
    </lineage>
</organism>
<dbReference type="PANTHER" id="PTHR43330">
    <property type="entry name" value="METHIONINE AMINOPEPTIDASE"/>
    <property type="match status" value="1"/>
</dbReference>
<evidence type="ECO:0000259" key="8">
    <source>
        <dbReference type="Pfam" id="PF00557"/>
    </source>
</evidence>
<feature type="binding site" evidence="6">
    <location>
        <position position="112"/>
    </location>
    <ligand>
        <name>a divalent metal cation</name>
        <dbReference type="ChEBI" id="CHEBI:60240"/>
        <label>1</label>
    </ligand>
</feature>
<feature type="binding site" evidence="6">
    <location>
        <position position="112"/>
    </location>
    <ligand>
        <name>a divalent metal cation</name>
        <dbReference type="ChEBI" id="CHEBI:60240"/>
        <label>2</label>
        <note>catalytic</note>
    </ligand>
</feature>
<dbReference type="PRINTS" id="PR00599">
    <property type="entry name" value="MAPEPTIDASE"/>
</dbReference>
<evidence type="ECO:0000256" key="7">
    <source>
        <dbReference type="RuleBase" id="RU003653"/>
    </source>
</evidence>
<dbReference type="HAMAP" id="MF_01974">
    <property type="entry name" value="MetAP_1"/>
    <property type="match status" value="1"/>
</dbReference>
<dbReference type="RefSeq" id="WP_119423163.1">
    <property type="nucleotide sequence ID" value="NZ_QQXK01000001.1"/>
</dbReference>
<dbReference type="GO" id="GO:0046872">
    <property type="term" value="F:metal ion binding"/>
    <property type="evidence" value="ECO:0007669"/>
    <property type="project" value="UniProtKB-UniRule"/>
</dbReference>
<dbReference type="GO" id="GO:0004239">
    <property type="term" value="F:initiator methionyl aminopeptidase activity"/>
    <property type="evidence" value="ECO:0007669"/>
    <property type="project" value="UniProtKB-UniRule"/>
</dbReference>
<dbReference type="NCBIfam" id="TIGR00500">
    <property type="entry name" value="met_pdase_I"/>
    <property type="match status" value="1"/>
</dbReference>
<evidence type="ECO:0000256" key="5">
    <source>
        <dbReference type="ARBA" id="ARBA00022801"/>
    </source>
</evidence>
<keyword evidence="10" id="KW-1185">Reference proteome</keyword>
<comment type="caution">
    <text evidence="9">The sequence shown here is derived from an EMBL/GenBank/DDBJ whole genome shotgun (WGS) entry which is preliminary data.</text>
</comment>
<dbReference type="GO" id="GO:0070006">
    <property type="term" value="F:metalloaminopeptidase activity"/>
    <property type="evidence" value="ECO:0007669"/>
    <property type="project" value="UniProtKB-UniRule"/>
</dbReference>
<feature type="binding site" evidence="6">
    <location>
        <position position="208"/>
    </location>
    <ligand>
        <name>a divalent metal cation</name>
        <dbReference type="ChEBI" id="CHEBI:60240"/>
        <label>2</label>
        <note>catalytic</note>
    </ligand>
</feature>
<evidence type="ECO:0000313" key="9">
    <source>
        <dbReference type="EMBL" id="RII43736.1"/>
    </source>
</evidence>
<comment type="similarity">
    <text evidence="6">Belongs to the peptidase M24A family. Methionine aminopeptidase type 1 subfamily.</text>
</comment>
<proteinExistence type="inferred from homology"/>
<dbReference type="Gene3D" id="3.90.230.10">
    <property type="entry name" value="Creatinase/methionine aminopeptidase superfamily"/>
    <property type="match status" value="1"/>
</dbReference>
<dbReference type="Proteomes" id="UP000265419">
    <property type="component" value="Unassembled WGS sequence"/>
</dbReference>
<comment type="cofactor">
    <cofactor evidence="6">
        <name>Co(2+)</name>
        <dbReference type="ChEBI" id="CHEBI:48828"/>
    </cofactor>
    <cofactor evidence="6">
        <name>Zn(2+)</name>
        <dbReference type="ChEBI" id="CHEBI:29105"/>
    </cofactor>
    <cofactor evidence="6">
        <name>Mn(2+)</name>
        <dbReference type="ChEBI" id="CHEBI:29035"/>
    </cofactor>
    <cofactor evidence="6">
        <name>Fe(2+)</name>
        <dbReference type="ChEBI" id="CHEBI:29033"/>
    </cofactor>
    <text evidence="6">Binds 2 divalent metal cations per subunit. Has a high-affinity and a low affinity metal-binding site. The true nature of the physiological cofactor is under debate. The enzyme is active with cobalt, zinc, manganese or divalent iron ions. Most likely, methionine aminopeptidases function as mononuclear Fe(2+)-metalloproteases under physiological conditions, and the catalytically relevant metal-binding site has been assigned to the histidine-containing high-affinity site.</text>
</comment>
<dbReference type="SUPFAM" id="SSF55920">
    <property type="entry name" value="Creatinase/aminopeptidase"/>
    <property type="match status" value="1"/>
</dbReference>
<comment type="function">
    <text evidence="1 6">Removes the N-terminal methionine from nascent proteins. The N-terminal methionine is often cleaved when the second residue in the primary sequence is small and uncharged (Met-Ala-, Cys, Gly, Pro, Ser, Thr, or Val). Requires deformylation of the N(alpha)-formylated initiator methionine before it can be hydrolyzed.</text>
</comment>
<feature type="binding site" evidence="6">
    <location>
        <position position="182"/>
    </location>
    <ligand>
        <name>substrate</name>
    </ligand>
</feature>
<keyword evidence="5 6" id="KW-0378">Hydrolase</keyword>
<gene>
    <name evidence="6 9" type="primary">map</name>
    <name evidence="9" type="ORF">DWB68_00430</name>
</gene>
<evidence type="ECO:0000256" key="3">
    <source>
        <dbReference type="ARBA" id="ARBA00022670"/>
    </source>
</evidence>
<feature type="binding site" evidence="6">
    <location>
        <position position="84"/>
    </location>
    <ligand>
        <name>substrate</name>
    </ligand>
</feature>
<evidence type="ECO:0000256" key="6">
    <source>
        <dbReference type="HAMAP-Rule" id="MF_01974"/>
    </source>
</evidence>
<dbReference type="GO" id="GO:0005829">
    <property type="term" value="C:cytosol"/>
    <property type="evidence" value="ECO:0007669"/>
    <property type="project" value="TreeGrafter"/>
</dbReference>
<comment type="catalytic activity">
    <reaction evidence="6 7">
        <text>Release of N-terminal amino acids, preferentially methionine, from peptides and arylamides.</text>
        <dbReference type="EC" id="3.4.11.18"/>
    </reaction>
</comment>
<feature type="binding site" evidence="6">
    <location>
        <position position="101"/>
    </location>
    <ligand>
        <name>a divalent metal cation</name>
        <dbReference type="ChEBI" id="CHEBI:60240"/>
        <label>1</label>
    </ligand>
</feature>
<dbReference type="AlphaFoldDB" id="A0A399JMA0"/>
<accession>A0A399JMA0</accession>
<feature type="binding site" evidence="6">
    <location>
        <position position="175"/>
    </location>
    <ligand>
        <name>a divalent metal cation</name>
        <dbReference type="ChEBI" id="CHEBI:60240"/>
        <label>2</label>
        <note>catalytic</note>
    </ligand>
</feature>
<dbReference type="InterPro" id="IPR001714">
    <property type="entry name" value="Pept_M24_MAP"/>
</dbReference>
<dbReference type="InterPro" id="IPR002467">
    <property type="entry name" value="Pept_M24A_MAP1"/>
</dbReference>
<sequence length="255" mass="26789">MIELKTPAEIEAMRPAGRFVADVLAALKASAKVGVNLLELDALAARMIKEAGAVSCYVDYEPAGFGKGPFGYSLCTSVNDAVLHGKPFDYVLRDGDVLSVDFAASLNGWVADAAVTVVVGRENAEGERLIRATEEALAAGIAAAQPGAKTGDISHAIGEVARSYGLTVNLEFGGHGVGHTMHEDPHISNDGRPGRGLKLLPGMVVAIEPWFMSTTNRLRTDRDGWTLRSADGSLTAHSEHTVAITETGNIVLTAP</sequence>
<feature type="binding site" evidence="6">
    <location>
        <position position="239"/>
    </location>
    <ligand>
        <name>a divalent metal cation</name>
        <dbReference type="ChEBI" id="CHEBI:60240"/>
        <label>2</label>
        <note>catalytic</note>
    </ligand>
</feature>
<keyword evidence="4 6" id="KW-0479">Metal-binding</keyword>
<evidence type="ECO:0000256" key="1">
    <source>
        <dbReference type="ARBA" id="ARBA00002521"/>
    </source>
</evidence>
<dbReference type="PANTHER" id="PTHR43330:SF27">
    <property type="entry name" value="METHIONINE AMINOPEPTIDASE"/>
    <property type="match status" value="1"/>
</dbReference>
<dbReference type="CDD" id="cd01086">
    <property type="entry name" value="MetAP1"/>
    <property type="match status" value="1"/>
</dbReference>
<feature type="domain" description="Peptidase M24" evidence="8">
    <location>
        <begin position="11"/>
        <end position="246"/>
    </location>
</feature>
<evidence type="ECO:0000256" key="2">
    <source>
        <dbReference type="ARBA" id="ARBA00022438"/>
    </source>
</evidence>
<protein>
    <recommendedName>
        <fullName evidence="6 7">Methionine aminopeptidase</fullName>
        <shortName evidence="6">MAP</shortName>
        <shortName evidence="6">MetAP</shortName>
        <ecNumber evidence="6 7">3.4.11.18</ecNumber>
    </recommendedName>
    <alternativeName>
        <fullName evidence="6">Peptidase M</fullName>
    </alternativeName>
</protein>
<keyword evidence="2 6" id="KW-0031">Aminopeptidase</keyword>
<comment type="subunit">
    <text evidence="6">Monomer.</text>
</comment>
<dbReference type="InterPro" id="IPR000994">
    <property type="entry name" value="Pept_M24"/>
</dbReference>
<evidence type="ECO:0000256" key="4">
    <source>
        <dbReference type="ARBA" id="ARBA00022723"/>
    </source>
</evidence>